<gene>
    <name evidence="1" type="ORF">SUNI508_14095</name>
</gene>
<evidence type="ECO:0000313" key="2">
    <source>
        <dbReference type="Proteomes" id="UP001408356"/>
    </source>
</evidence>
<keyword evidence="2" id="KW-1185">Reference proteome</keyword>
<protein>
    <submittedName>
        <fullName evidence="1">Tetratricopeptide repeat domain-containing protein</fullName>
    </submittedName>
</protein>
<reference evidence="1 2" key="1">
    <citation type="journal article" date="2024" name="J. Plant Pathol.">
        <title>Sequence and assembly of the genome of Seiridium unicorne, isolate CBS 538.82, causal agent of cypress canker disease.</title>
        <authorList>
            <person name="Scali E."/>
            <person name="Rocca G.D."/>
            <person name="Danti R."/>
            <person name="Garbelotto M."/>
            <person name="Barberini S."/>
            <person name="Baroncelli R."/>
            <person name="Emiliani G."/>
        </authorList>
    </citation>
    <scope>NUCLEOTIDE SEQUENCE [LARGE SCALE GENOMIC DNA]</scope>
    <source>
        <strain evidence="1 2">BM-138-508</strain>
    </source>
</reference>
<feature type="non-terminal residue" evidence="1">
    <location>
        <position position="56"/>
    </location>
</feature>
<proteinExistence type="predicted"/>
<accession>A0ABR2UZ14</accession>
<dbReference type="EMBL" id="JARVKF010000285">
    <property type="protein sequence ID" value="KAK9419852.1"/>
    <property type="molecule type" value="Genomic_DNA"/>
</dbReference>
<comment type="caution">
    <text evidence="1">The sequence shown here is derived from an EMBL/GenBank/DDBJ whole genome shotgun (WGS) entry which is preliminary data.</text>
</comment>
<organism evidence="1 2">
    <name type="scientific">Seiridium unicorne</name>
    <dbReference type="NCBI Taxonomy" id="138068"/>
    <lineage>
        <taxon>Eukaryota</taxon>
        <taxon>Fungi</taxon>
        <taxon>Dikarya</taxon>
        <taxon>Ascomycota</taxon>
        <taxon>Pezizomycotina</taxon>
        <taxon>Sordariomycetes</taxon>
        <taxon>Xylariomycetidae</taxon>
        <taxon>Amphisphaeriales</taxon>
        <taxon>Sporocadaceae</taxon>
        <taxon>Seiridium</taxon>
    </lineage>
</organism>
<sequence length="56" mass="6484">MLLDLADRFEGISFRTPILSVFELKESKNSSISLRPKYQQVSLPRMVELWALINSD</sequence>
<name>A0ABR2UZ14_9PEZI</name>
<dbReference type="Proteomes" id="UP001408356">
    <property type="component" value="Unassembled WGS sequence"/>
</dbReference>
<evidence type="ECO:0000313" key="1">
    <source>
        <dbReference type="EMBL" id="KAK9419852.1"/>
    </source>
</evidence>